<gene>
    <name evidence="2" type="ORF">Zmor_028495</name>
</gene>
<keyword evidence="1" id="KW-0732">Signal</keyword>
<sequence length="119" mass="13803">MSAGALLLLLFSTERKWLAKRVIRLTLPRGLPLCARDALGKANNKLYAGRTHPLRPRQKPHWKRIGIVMLYRKQNYTDRSCKLKYIESTVFAQHPQLTNLTALQLPRFEHLSVLLPDFL</sequence>
<evidence type="ECO:0000313" key="3">
    <source>
        <dbReference type="Proteomes" id="UP001168821"/>
    </source>
</evidence>
<proteinExistence type="predicted"/>
<keyword evidence="3" id="KW-1185">Reference proteome</keyword>
<accession>A0AA38HJ91</accession>
<evidence type="ECO:0000256" key="1">
    <source>
        <dbReference type="SAM" id="SignalP"/>
    </source>
</evidence>
<dbReference type="EMBL" id="JALNTZ010000916">
    <property type="protein sequence ID" value="KAJ3630031.1"/>
    <property type="molecule type" value="Genomic_DNA"/>
</dbReference>
<name>A0AA38HJ91_9CUCU</name>
<feature type="chain" id="PRO_5041258575" description="Secreted protein" evidence="1">
    <location>
        <begin position="20"/>
        <end position="119"/>
    </location>
</feature>
<dbReference type="Proteomes" id="UP001168821">
    <property type="component" value="Unassembled WGS sequence"/>
</dbReference>
<reference evidence="2" key="1">
    <citation type="journal article" date="2023" name="G3 (Bethesda)">
        <title>Whole genome assemblies of Zophobas morio and Tenebrio molitor.</title>
        <authorList>
            <person name="Kaur S."/>
            <person name="Stinson S.A."/>
            <person name="diCenzo G.C."/>
        </authorList>
    </citation>
    <scope>NUCLEOTIDE SEQUENCE</scope>
    <source>
        <strain evidence="2">QUZm001</strain>
    </source>
</reference>
<evidence type="ECO:0008006" key="4">
    <source>
        <dbReference type="Google" id="ProtNLM"/>
    </source>
</evidence>
<protein>
    <recommendedName>
        <fullName evidence="4">Secreted protein</fullName>
    </recommendedName>
</protein>
<comment type="caution">
    <text evidence="2">The sequence shown here is derived from an EMBL/GenBank/DDBJ whole genome shotgun (WGS) entry which is preliminary data.</text>
</comment>
<feature type="signal peptide" evidence="1">
    <location>
        <begin position="1"/>
        <end position="19"/>
    </location>
</feature>
<evidence type="ECO:0000313" key="2">
    <source>
        <dbReference type="EMBL" id="KAJ3630031.1"/>
    </source>
</evidence>
<organism evidence="2 3">
    <name type="scientific">Zophobas morio</name>
    <dbReference type="NCBI Taxonomy" id="2755281"/>
    <lineage>
        <taxon>Eukaryota</taxon>
        <taxon>Metazoa</taxon>
        <taxon>Ecdysozoa</taxon>
        <taxon>Arthropoda</taxon>
        <taxon>Hexapoda</taxon>
        <taxon>Insecta</taxon>
        <taxon>Pterygota</taxon>
        <taxon>Neoptera</taxon>
        <taxon>Endopterygota</taxon>
        <taxon>Coleoptera</taxon>
        <taxon>Polyphaga</taxon>
        <taxon>Cucujiformia</taxon>
        <taxon>Tenebrionidae</taxon>
        <taxon>Zophobas</taxon>
    </lineage>
</organism>
<dbReference type="AlphaFoldDB" id="A0AA38HJ91"/>